<dbReference type="GO" id="GO:0004558">
    <property type="term" value="F:alpha-1,4-glucosidase activity"/>
    <property type="evidence" value="ECO:0007669"/>
    <property type="project" value="TreeGrafter"/>
</dbReference>
<dbReference type="PROSITE" id="PS51448">
    <property type="entry name" value="P_TREFOIL_2"/>
    <property type="match status" value="1"/>
</dbReference>
<dbReference type="Pfam" id="PF01055">
    <property type="entry name" value="Glyco_hydro_31_2nd"/>
    <property type="match status" value="1"/>
</dbReference>
<keyword evidence="4" id="KW-0472">Membrane</keyword>
<evidence type="ECO:0000256" key="2">
    <source>
        <dbReference type="ARBA" id="ARBA00007806"/>
    </source>
</evidence>
<evidence type="ECO:0000256" key="3">
    <source>
        <dbReference type="ARBA" id="ARBA00022801"/>
    </source>
</evidence>
<proteinExistence type="inferred from homology"/>
<dbReference type="InterPro" id="IPR013780">
    <property type="entry name" value="Glyco_hydro_b"/>
</dbReference>
<dbReference type="InterPro" id="IPR044913">
    <property type="entry name" value="P_trefoil_dom_sf"/>
</dbReference>
<dbReference type="Gene3D" id="2.60.40.1180">
    <property type="entry name" value="Golgi alpha-mannosidase II"/>
    <property type="match status" value="2"/>
</dbReference>
<protein>
    <recommendedName>
        <fullName evidence="9">P-type domain-containing protein</fullName>
    </recommendedName>
</protein>
<keyword evidence="6 8" id="KW-0326">Glycosidase</keyword>
<dbReference type="Gene3D" id="4.10.110.10">
    <property type="entry name" value="Spasmolytic Protein, domain 1"/>
    <property type="match status" value="1"/>
</dbReference>
<dbReference type="GO" id="GO:0030246">
    <property type="term" value="F:carbohydrate binding"/>
    <property type="evidence" value="ECO:0007669"/>
    <property type="project" value="InterPro"/>
</dbReference>
<comment type="caution">
    <text evidence="10">The sequence shown here is derived from an EMBL/GenBank/DDBJ whole genome shotgun (WGS) entry which is preliminary data.</text>
</comment>
<dbReference type="EMBL" id="CAJNOV010010439">
    <property type="protein sequence ID" value="CAF1405988.1"/>
    <property type="molecule type" value="Genomic_DNA"/>
</dbReference>
<feature type="domain" description="P-type" evidence="9">
    <location>
        <begin position="11"/>
        <end position="69"/>
    </location>
</feature>
<dbReference type="GO" id="GO:0005975">
    <property type="term" value="P:carbohydrate metabolic process"/>
    <property type="evidence" value="ECO:0007669"/>
    <property type="project" value="InterPro"/>
</dbReference>
<accession>A0A815L6Z7</accession>
<dbReference type="SUPFAM" id="SSF57492">
    <property type="entry name" value="Trefoil"/>
    <property type="match status" value="1"/>
</dbReference>
<dbReference type="PROSITE" id="PS00025">
    <property type="entry name" value="P_TREFOIL_1"/>
    <property type="match status" value="1"/>
</dbReference>
<dbReference type="Proteomes" id="UP000663855">
    <property type="component" value="Unassembled WGS sequence"/>
</dbReference>
<evidence type="ECO:0000313" key="10">
    <source>
        <dbReference type="EMBL" id="CAF1405988.1"/>
    </source>
</evidence>
<dbReference type="GO" id="GO:0012505">
    <property type="term" value="C:endomembrane system"/>
    <property type="evidence" value="ECO:0007669"/>
    <property type="project" value="UniProtKB-SubCell"/>
</dbReference>
<dbReference type="PANTHER" id="PTHR22762:SF131">
    <property type="entry name" value="GLYCOSIDE HYDROLASE FAMILY 31 N-TERMINAL DOMAIN-CONTAINING PROTEIN"/>
    <property type="match status" value="1"/>
</dbReference>
<dbReference type="Pfam" id="PF21365">
    <property type="entry name" value="Glyco_hydro_31_3rd"/>
    <property type="match status" value="1"/>
</dbReference>
<evidence type="ECO:0000256" key="8">
    <source>
        <dbReference type="RuleBase" id="RU361185"/>
    </source>
</evidence>
<keyword evidence="5" id="KW-1015">Disulfide bond</keyword>
<evidence type="ECO:0000256" key="1">
    <source>
        <dbReference type="ARBA" id="ARBA00004308"/>
    </source>
</evidence>
<dbReference type="PROSITE" id="PS00129">
    <property type="entry name" value="GLYCOSYL_HYDROL_F31_1"/>
    <property type="match status" value="1"/>
</dbReference>
<dbReference type="CDD" id="cd14752">
    <property type="entry name" value="GH31_N"/>
    <property type="match status" value="1"/>
</dbReference>
<evidence type="ECO:0000256" key="4">
    <source>
        <dbReference type="ARBA" id="ARBA00023136"/>
    </source>
</evidence>
<dbReference type="InterPro" id="IPR048395">
    <property type="entry name" value="Glyco_hydro_31_C"/>
</dbReference>
<dbReference type="InterPro" id="IPR017957">
    <property type="entry name" value="P_trefoil_CS"/>
</dbReference>
<dbReference type="Gene3D" id="3.20.20.80">
    <property type="entry name" value="Glycosidases"/>
    <property type="match status" value="1"/>
</dbReference>
<evidence type="ECO:0000256" key="5">
    <source>
        <dbReference type="ARBA" id="ARBA00023157"/>
    </source>
</evidence>
<evidence type="ECO:0000313" key="11">
    <source>
        <dbReference type="Proteomes" id="UP000663855"/>
    </source>
</evidence>
<evidence type="ECO:0000256" key="7">
    <source>
        <dbReference type="PROSITE-ProRule" id="PRU00779"/>
    </source>
</evidence>
<dbReference type="PANTHER" id="PTHR22762">
    <property type="entry name" value="ALPHA-GLUCOSIDASE"/>
    <property type="match status" value="1"/>
</dbReference>
<reference evidence="10" key="1">
    <citation type="submission" date="2021-02" db="EMBL/GenBank/DDBJ databases">
        <authorList>
            <person name="Nowell W R."/>
        </authorList>
    </citation>
    <scope>NUCLEOTIDE SEQUENCE</scope>
</reference>
<comment type="caution">
    <text evidence="7">Lacks conserved residue(s) required for the propagation of feature annotation.</text>
</comment>
<dbReference type="CDD" id="cd06602">
    <property type="entry name" value="GH31_MGAM_SI_GAA"/>
    <property type="match status" value="1"/>
</dbReference>
<dbReference type="InterPro" id="IPR000322">
    <property type="entry name" value="Glyco_hydro_31_TIM"/>
</dbReference>
<evidence type="ECO:0000259" key="9">
    <source>
        <dbReference type="PROSITE" id="PS51448"/>
    </source>
</evidence>
<dbReference type="AlphaFoldDB" id="A0A815L6Z7"/>
<dbReference type="CDD" id="cd00111">
    <property type="entry name" value="Trefoil"/>
    <property type="match status" value="1"/>
</dbReference>
<evidence type="ECO:0000256" key="6">
    <source>
        <dbReference type="ARBA" id="ARBA00023295"/>
    </source>
</evidence>
<dbReference type="InterPro" id="IPR011013">
    <property type="entry name" value="Gal_mutarotase_sf_dom"/>
</dbReference>
<dbReference type="InterPro" id="IPR017853">
    <property type="entry name" value="GH"/>
</dbReference>
<keyword evidence="3 8" id="KW-0378">Hydrolase</keyword>
<name>A0A815L6Z7_9BILA</name>
<dbReference type="InterPro" id="IPR030458">
    <property type="entry name" value="Glyco_hydro_31_AS"/>
</dbReference>
<sequence length="779" mass="88625">MQFFIWFSSAQQCDQPVTTARFDCYPEPSISQEKCLARNCCWNPTNQLLKTRSINNSLEIGVPLCYYPRDFPSYKMTSNESTAFGQRLTIVKQQSTYMPNEILNLTVDLFYETAQRFRLRIYDSTKERFEVPLEVPVVKTKVNVTDYEVSVSQAPFAILVKRKSTGVTIFDTNVAPLIYADQFIKFSSYLSSPFLYGLGEHQQPLLINVTNQWKRLTFWTRDTAPAQHTNLYGVHPFHINVEIKTDMLTNFHGQFFLNSNAMDIDLQPLPAISYTTIGGIIDLYLFTGPSAQDVIQQYWDVIGKPTMPPYWSLGFHLCRYGYNSIENLRAVIQRMHDAEFPYDVQWTDIDAMSSSLDFTYDQNNFHGLPDLVRSLQSEGKHYVNIIDVGISSTQPSGTYPPYDDGLKRAIFMTKFNSTEPITGKVWPGLTVFPDFTNTSTIEWWTNNAVTFHDIIPFDGIWIDMNEPSNLIDGSYDGCTNNSLDKPPFVPNVLGKSLSSKTLCPSAQHAISSHYNLHNMYGYFESKATNLALKTIRHKRPFVLSRSSFAGSGQYAAHWTGDNDATYEDMYFSISDQDPAVFSWTAQQIMKQALIMRYSLAPFWYTLHYRAAIASETLLQPLHFEFFNDNKTLGIDRQFLIGRAILVSPNLVSNETRIQAYIPEDVWYQFPSGVQVNVVGVFADLDAPLEKINIHMRGGFIIPMQIPGDNLMLGRGNSFTLLIAQSTLGNATGNLFWDDGDSMGEHRLGNIIIHTHALLSLLQILSKQARIITSNFHLFQ</sequence>
<organism evidence="10 11">
    <name type="scientific">Rotaria magnacalcarata</name>
    <dbReference type="NCBI Taxonomy" id="392030"/>
    <lineage>
        <taxon>Eukaryota</taxon>
        <taxon>Metazoa</taxon>
        <taxon>Spiralia</taxon>
        <taxon>Gnathifera</taxon>
        <taxon>Rotifera</taxon>
        <taxon>Eurotatoria</taxon>
        <taxon>Bdelloidea</taxon>
        <taxon>Philodinida</taxon>
        <taxon>Philodinidae</taxon>
        <taxon>Rotaria</taxon>
    </lineage>
</organism>
<dbReference type="SMART" id="SM00018">
    <property type="entry name" value="PD"/>
    <property type="match status" value="1"/>
</dbReference>
<dbReference type="InterPro" id="IPR000519">
    <property type="entry name" value="P_trefoil_dom"/>
</dbReference>
<gene>
    <name evidence="10" type="ORF">CJN711_LOCUS22224</name>
</gene>
<dbReference type="SUPFAM" id="SSF51445">
    <property type="entry name" value="(Trans)glycosidases"/>
    <property type="match status" value="1"/>
</dbReference>
<dbReference type="SUPFAM" id="SSF74650">
    <property type="entry name" value="Galactose mutarotase-like"/>
    <property type="match status" value="1"/>
</dbReference>
<dbReference type="Gene3D" id="2.60.40.1760">
    <property type="entry name" value="glycosyl hydrolase (family 31)"/>
    <property type="match status" value="1"/>
</dbReference>
<dbReference type="SUPFAM" id="SSF51011">
    <property type="entry name" value="Glycosyl hydrolase domain"/>
    <property type="match status" value="1"/>
</dbReference>
<comment type="similarity">
    <text evidence="2 8">Belongs to the glycosyl hydrolase 31 family.</text>
</comment>
<dbReference type="Pfam" id="PF00088">
    <property type="entry name" value="Trefoil"/>
    <property type="match status" value="1"/>
</dbReference>
<comment type="subcellular location">
    <subcellularLocation>
        <location evidence="1">Endomembrane system</location>
    </subcellularLocation>
</comment>